<dbReference type="RefSeq" id="XP_021862627.2">
    <property type="nucleotide sequence ID" value="XM_022006935.2"/>
</dbReference>
<dbReference type="Gene3D" id="2.160.20.10">
    <property type="entry name" value="Single-stranded right-handed beta-helix, Pectin lyase-like"/>
    <property type="match status" value="1"/>
</dbReference>
<reference evidence="12" key="1">
    <citation type="journal article" date="2021" name="Nat. Commun.">
        <title>Genomic analyses provide insights into spinach domestication and the genetic basis of agronomic traits.</title>
        <authorList>
            <person name="Cai X."/>
            <person name="Sun X."/>
            <person name="Xu C."/>
            <person name="Sun H."/>
            <person name="Wang X."/>
            <person name="Ge C."/>
            <person name="Zhang Z."/>
            <person name="Wang Q."/>
            <person name="Fei Z."/>
            <person name="Jiao C."/>
            <person name="Wang Q."/>
        </authorList>
    </citation>
    <scope>NUCLEOTIDE SEQUENCE [LARGE SCALE GENOMIC DNA]</scope>
    <source>
        <strain evidence="12">cv. Varoflay</strain>
    </source>
</reference>
<evidence type="ECO:0000256" key="7">
    <source>
        <dbReference type="ARBA" id="ARBA00023316"/>
    </source>
</evidence>
<dbReference type="GO" id="GO:0071555">
    <property type="term" value="P:cell wall organization"/>
    <property type="evidence" value="ECO:0007669"/>
    <property type="project" value="UniProtKB-KW"/>
</dbReference>
<dbReference type="GO" id="GO:0005975">
    <property type="term" value="P:carbohydrate metabolic process"/>
    <property type="evidence" value="ECO:0007669"/>
    <property type="project" value="InterPro"/>
</dbReference>
<protein>
    <submittedName>
        <fullName evidence="13">Exopolygalacturonase-like</fullName>
    </submittedName>
</protein>
<feature type="compositionally biased region" description="Low complexity" evidence="10">
    <location>
        <begin position="60"/>
        <end position="70"/>
    </location>
</feature>
<proteinExistence type="inferred from homology"/>
<evidence type="ECO:0000256" key="5">
    <source>
        <dbReference type="ARBA" id="ARBA00022801"/>
    </source>
</evidence>
<dbReference type="GO" id="GO:0004650">
    <property type="term" value="F:polygalacturonase activity"/>
    <property type="evidence" value="ECO:0007669"/>
    <property type="project" value="InterPro"/>
</dbReference>
<evidence type="ECO:0000256" key="4">
    <source>
        <dbReference type="ARBA" id="ARBA00022525"/>
    </source>
</evidence>
<dbReference type="SUPFAM" id="SSF51126">
    <property type="entry name" value="Pectin lyase-like"/>
    <property type="match status" value="1"/>
</dbReference>
<feature type="chain" id="PRO_5045709931" evidence="11">
    <location>
        <begin position="22"/>
        <end position="455"/>
    </location>
</feature>
<sequence>MAIVFLLLCLITTSSVYEVEGKLEGRGPKVPKAPKAPKVPKVGTLLDVKVPGTGPGTVPGTGPAAPSGSVFDVTKHGAKPGTADDTGDEGESSNALAFIQAWKAACNGVGATRVLVPKGSFVTGPVVFVGPCKAQVTVEIQGTWLANTDISLYNEPQVILFQNVDGLVITGTGVIDGQGAKHWGSSDCAKNPNCSPLPTTLKFHRANHAVVEGIQSVNPMFFHMFVSNSHNVTMRNLKIAAPFNSPNTDGIHLGASDLVTITNTLIGTGDDCISVGHGSKQVKITGVTCGPGHGISVGSLGKYPNELEVEDILVQNCTLSGTTNGARIKSWPGNKPNKASNIRYLDLIMDHVKNPIIIDQQYGKPDSAEPSHVKIIDIHFKNIRGTSATPELLTFACSKALPCEAIEVADVNLIYEGKAILHKNPVPGNNGQAATCLNAKVVFGGKHEGIDCKSM</sequence>
<dbReference type="SMART" id="SM00710">
    <property type="entry name" value="PbH1"/>
    <property type="match status" value="4"/>
</dbReference>
<keyword evidence="6 9" id="KW-0326">Glycosidase</keyword>
<keyword evidence="3" id="KW-0134">Cell wall</keyword>
<accession>A0A9R0J7F9</accession>
<dbReference type="Pfam" id="PF00295">
    <property type="entry name" value="Glyco_hydro_28"/>
    <property type="match status" value="1"/>
</dbReference>
<dbReference type="Proteomes" id="UP000813463">
    <property type="component" value="Chromosome 6"/>
</dbReference>
<dbReference type="GeneID" id="110801578"/>
<evidence type="ECO:0000256" key="6">
    <source>
        <dbReference type="ARBA" id="ARBA00023295"/>
    </source>
</evidence>
<dbReference type="InterPro" id="IPR011050">
    <property type="entry name" value="Pectin_lyase_fold/virulence"/>
</dbReference>
<evidence type="ECO:0000256" key="2">
    <source>
        <dbReference type="ARBA" id="ARBA00008834"/>
    </source>
</evidence>
<keyword evidence="7" id="KW-0961">Cell wall biogenesis/degradation</keyword>
<feature type="region of interest" description="Disordered" evidence="10">
    <location>
        <begin position="52"/>
        <end position="91"/>
    </location>
</feature>
<dbReference type="PROSITE" id="PS00502">
    <property type="entry name" value="POLYGALACTURONASE"/>
    <property type="match status" value="1"/>
</dbReference>
<evidence type="ECO:0000256" key="1">
    <source>
        <dbReference type="ARBA" id="ARBA00004191"/>
    </source>
</evidence>
<comment type="similarity">
    <text evidence="2 9">Belongs to the glycosyl hydrolase 28 family.</text>
</comment>
<dbReference type="InterPro" id="IPR006626">
    <property type="entry name" value="PbH1"/>
</dbReference>
<feature type="active site" evidence="8">
    <location>
        <position position="293"/>
    </location>
</feature>
<dbReference type="InterPro" id="IPR000743">
    <property type="entry name" value="Glyco_hydro_28"/>
</dbReference>
<evidence type="ECO:0000256" key="11">
    <source>
        <dbReference type="SAM" id="SignalP"/>
    </source>
</evidence>
<dbReference type="InterPro" id="IPR012334">
    <property type="entry name" value="Pectin_lyas_fold"/>
</dbReference>
<evidence type="ECO:0000313" key="13">
    <source>
        <dbReference type="RefSeq" id="XP_021862627.2"/>
    </source>
</evidence>
<name>A0A9R0J7F9_SPIOL</name>
<reference evidence="13" key="2">
    <citation type="submission" date="2025-08" db="UniProtKB">
        <authorList>
            <consortium name="RefSeq"/>
        </authorList>
    </citation>
    <scope>IDENTIFICATION</scope>
    <source>
        <tissue evidence="13">Leaf</tissue>
    </source>
</reference>
<dbReference type="KEGG" id="soe:110801578"/>
<evidence type="ECO:0000256" key="9">
    <source>
        <dbReference type="RuleBase" id="RU361169"/>
    </source>
</evidence>
<organism evidence="12 13">
    <name type="scientific">Spinacia oleracea</name>
    <name type="common">Spinach</name>
    <dbReference type="NCBI Taxonomy" id="3562"/>
    <lineage>
        <taxon>Eukaryota</taxon>
        <taxon>Viridiplantae</taxon>
        <taxon>Streptophyta</taxon>
        <taxon>Embryophyta</taxon>
        <taxon>Tracheophyta</taxon>
        <taxon>Spermatophyta</taxon>
        <taxon>Magnoliopsida</taxon>
        <taxon>eudicotyledons</taxon>
        <taxon>Gunneridae</taxon>
        <taxon>Pentapetalae</taxon>
        <taxon>Caryophyllales</taxon>
        <taxon>Chenopodiaceae</taxon>
        <taxon>Chenopodioideae</taxon>
        <taxon>Anserineae</taxon>
        <taxon>Spinacia</taxon>
    </lineage>
</organism>
<dbReference type="AlphaFoldDB" id="A0A9R0J7F9"/>
<feature type="signal peptide" evidence="11">
    <location>
        <begin position="1"/>
        <end position="21"/>
    </location>
</feature>
<evidence type="ECO:0000256" key="10">
    <source>
        <dbReference type="SAM" id="MobiDB-lite"/>
    </source>
</evidence>
<keyword evidence="11" id="KW-0732">Signal</keyword>
<keyword evidence="5 9" id="KW-0378">Hydrolase</keyword>
<dbReference type="PANTHER" id="PTHR31375">
    <property type="match status" value="1"/>
</dbReference>
<comment type="subcellular location">
    <subcellularLocation>
        <location evidence="1">Secreted</location>
        <location evidence="1">Cell wall</location>
    </subcellularLocation>
</comment>
<keyword evidence="12" id="KW-1185">Reference proteome</keyword>
<keyword evidence="4" id="KW-0964">Secreted</keyword>
<evidence type="ECO:0000313" key="12">
    <source>
        <dbReference type="Proteomes" id="UP000813463"/>
    </source>
</evidence>
<evidence type="ECO:0000256" key="8">
    <source>
        <dbReference type="PROSITE-ProRule" id="PRU10052"/>
    </source>
</evidence>
<gene>
    <name evidence="13" type="primary">LOC110801578</name>
</gene>
<evidence type="ECO:0000256" key="3">
    <source>
        <dbReference type="ARBA" id="ARBA00022512"/>
    </source>
</evidence>